<feature type="compositionally biased region" description="Low complexity" evidence="1">
    <location>
        <begin position="724"/>
        <end position="734"/>
    </location>
</feature>
<feature type="compositionally biased region" description="Acidic residues" evidence="1">
    <location>
        <begin position="352"/>
        <end position="364"/>
    </location>
</feature>
<sequence>MEISKADQIALDDALVAHANRLKISKCNLRLSSDVTSKDATLQVVYDVLKLTPFYKAFQVSADVPEIYMQEFWASAYIHNRSVRFKMNNKKHILNLDQFRDILQICPKVSNEKFEEPPLGHSGEIRKITDVNVNKLHQPWRSFAAIINKCLSGKTSYDSLRLSQAQILWGMYNNKKVDYAYLLWEDFIYQIENKNNEEGQSDKPPTVPKEKKGTETGKGKQKAKELETISEVVLTEAEQLKIITKRSCKETHSSHASGSGADEGTGVSPGVPDAPDYDSDDDISWKSSEDDQDEDKNEDGENVQDDDDDTKSGDDELKSQDDQDDDDEAQTKSEDDGDDFIHPKLTTHDDETTHEEETDEDDTFDPIVHTQSHVSSLDDEDNDNEVEGVDVEGEKSDEDATYVEDQGNKADRDTNANLEGRDDVKADVVLPQVQATQEIEDTHVTLTLVNPDGQQQSSFVSSGFVSNMLNPNQDTGVDAIFGHNADATSLIDIPLLTLNFPDFGSLFGFDNRLKALEDNFSEFKQTNQYAEALSSIPGIVDQYLENKMKEAVDVSVQLKSDRIQEEAQAENQQFLDSIDEGMKKVIKEQVKSEVSKITPQIEKLVNKQLESEVLVRSSKEAKTSHVVAANLSELELKKILIDKMEANKSISRSDIQRQLYKALVDAYEADKILLDTYDDTVTIKRPQDRADVDQEPSAGTDRGSKRRRSGKEPESTSAPREKTTTTAGKTTTGSKTHKQSAPVEETMQSTDVFEAPAHQEFETGVHDEQPEEEVHPLPDWFQQPKRLPSPDHAWNKSVPAIHESVQPANNMAKDKPSIVI</sequence>
<feature type="compositionally biased region" description="Acidic residues" evidence="1">
    <location>
        <begin position="290"/>
        <end position="309"/>
    </location>
</feature>
<reference evidence="2" key="1">
    <citation type="journal article" date="2022" name="Int. J. Mol. Sci.">
        <title>Draft Genome of Tanacetum Coccineum: Genomic Comparison of Closely Related Tanacetum-Family Plants.</title>
        <authorList>
            <person name="Yamashiro T."/>
            <person name="Shiraishi A."/>
            <person name="Nakayama K."/>
            <person name="Satake H."/>
        </authorList>
    </citation>
    <scope>NUCLEOTIDE SEQUENCE</scope>
</reference>
<evidence type="ECO:0000256" key="1">
    <source>
        <dbReference type="SAM" id="MobiDB-lite"/>
    </source>
</evidence>
<accession>A0ABQ5DJG8</accession>
<reference evidence="2" key="2">
    <citation type="submission" date="2022-01" db="EMBL/GenBank/DDBJ databases">
        <authorList>
            <person name="Yamashiro T."/>
            <person name="Shiraishi A."/>
            <person name="Satake H."/>
            <person name="Nakayama K."/>
        </authorList>
    </citation>
    <scope>NUCLEOTIDE SEQUENCE</scope>
</reference>
<feature type="compositionally biased region" description="Basic and acidic residues" evidence="1">
    <location>
        <begin position="329"/>
        <end position="351"/>
    </location>
</feature>
<name>A0ABQ5DJG8_9ASTR</name>
<feature type="compositionally biased region" description="Basic and acidic residues" evidence="1">
    <location>
        <begin position="710"/>
        <end position="723"/>
    </location>
</feature>
<comment type="caution">
    <text evidence="2">The sequence shown here is derived from an EMBL/GenBank/DDBJ whole genome shotgun (WGS) entry which is preliminary data.</text>
</comment>
<feature type="region of interest" description="Disordered" evidence="1">
    <location>
        <begin position="195"/>
        <end position="226"/>
    </location>
</feature>
<feature type="compositionally biased region" description="Basic and acidic residues" evidence="1">
    <location>
        <begin position="406"/>
        <end position="417"/>
    </location>
</feature>
<keyword evidence="3" id="KW-1185">Reference proteome</keyword>
<organism evidence="2 3">
    <name type="scientific">Tanacetum coccineum</name>
    <dbReference type="NCBI Taxonomy" id="301880"/>
    <lineage>
        <taxon>Eukaryota</taxon>
        <taxon>Viridiplantae</taxon>
        <taxon>Streptophyta</taxon>
        <taxon>Embryophyta</taxon>
        <taxon>Tracheophyta</taxon>
        <taxon>Spermatophyta</taxon>
        <taxon>Magnoliopsida</taxon>
        <taxon>eudicotyledons</taxon>
        <taxon>Gunneridae</taxon>
        <taxon>Pentapetalae</taxon>
        <taxon>asterids</taxon>
        <taxon>campanulids</taxon>
        <taxon>Asterales</taxon>
        <taxon>Asteraceae</taxon>
        <taxon>Asteroideae</taxon>
        <taxon>Anthemideae</taxon>
        <taxon>Anthemidinae</taxon>
        <taxon>Tanacetum</taxon>
    </lineage>
</organism>
<feature type="compositionally biased region" description="Basic and acidic residues" evidence="1">
    <location>
        <begin position="310"/>
        <end position="321"/>
    </location>
</feature>
<feature type="compositionally biased region" description="Basic and acidic residues" evidence="1">
    <location>
        <begin position="208"/>
        <end position="226"/>
    </location>
</feature>
<feature type="region of interest" description="Disordered" evidence="1">
    <location>
        <begin position="246"/>
        <end position="417"/>
    </location>
</feature>
<evidence type="ECO:0000313" key="3">
    <source>
        <dbReference type="Proteomes" id="UP001151760"/>
    </source>
</evidence>
<protein>
    <submittedName>
        <fullName evidence="2">Uncharacterized protein</fullName>
    </submittedName>
</protein>
<dbReference type="EMBL" id="BQNB010015364">
    <property type="protein sequence ID" value="GJT39160.1"/>
    <property type="molecule type" value="Genomic_DNA"/>
</dbReference>
<gene>
    <name evidence="2" type="ORF">Tco_0939025</name>
</gene>
<evidence type="ECO:0000313" key="2">
    <source>
        <dbReference type="EMBL" id="GJT39160.1"/>
    </source>
</evidence>
<feature type="region of interest" description="Disordered" evidence="1">
    <location>
        <begin position="685"/>
        <end position="748"/>
    </location>
</feature>
<feature type="compositionally biased region" description="Acidic residues" evidence="1">
    <location>
        <begin position="377"/>
        <end position="402"/>
    </location>
</feature>
<proteinExistence type="predicted"/>
<dbReference type="Proteomes" id="UP001151760">
    <property type="component" value="Unassembled WGS sequence"/>
</dbReference>